<accession>A8ZWA2</accession>
<keyword evidence="3" id="KW-1185">Reference proteome</keyword>
<dbReference type="KEGG" id="dol:Dole_2532"/>
<dbReference type="eggNOG" id="COG1683">
    <property type="taxonomic scope" value="Bacteria"/>
</dbReference>
<dbReference type="EMBL" id="CP000859">
    <property type="protein sequence ID" value="ABW68336.1"/>
    <property type="molecule type" value="Genomic_DNA"/>
</dbReference>
<gene>
    <name evidence="2" type="ordered locus">Dole_2532</name>
</gene>
<dbReference type="Pfam" id="PF04463">
    <property type="entry name" value="2-thiour_desulf"/>
    <property type="match status" value="1"/>
</dbReference>
<feature type="domain" description="DUF1722" evidence="1">
    <location>
        <begin position="191"/>
        <end position="307"/>
    </location>
</feature>
<dbReference type="Pfam" id="PF08349">
    <property type="entry name" value="DUF1722"/>
    <property type="match status" value="1"/>
</dbReference>
<dbReference type="PIRSF" id="PIRSF037004">
    <property type="entry name" value="UCP037004"/>
    <property type="match status" value="1"/>
</dbReference>
<dbReference type="InterPro" id="IPR013560">
    <property type="entry name" value="DUF1722"/>
</dbReference>
<evidence type="ECO:0000313" key="2">
    <source>
        <dbReference type="EMBL" id="ABW68336.1"/>
    </source>
</evidence>
<proteinExistence type="predicted"/>
<reference evidence="2 3" key="1">
    <citation type="submission" date="2007-10" db="EMBL/GenBank/DDBJ databases">
        <title>Complete sequence of Desulfococcus oleovorans Hxd3.</title>
        <authorList>
            <consortium name="US DOE Joint Genome Institute"/>
            <person name="Copeland A."/>
            <person name="Lucas S."/>
            <person name="Lapidus A."/>
            <person name="Barry K."/>
            <person name="Glavina del Rio T."/>
            <person name="Dalin E."/>
            <person name="Tice H."/>
            <person name="Pitluck S."/>
            <person name="Kiss H."/>
            <person name="Brettin T."/>
            <person name="Bruce D."/>
            <person name="Detter J.C."/>
            <person name="Han C."/>
            <person name="Schmutz J."/>
            <person name="Larimer F."/>
            <person name="Land M."/>
            <person name="Hauser L."/>
            <person name="Kyrpides N."/>
            <person name="Kim E."/>
            <person name="Wawrik B."/>
            <person name="Richardson P."/>
        </authorList>
    </citation>
    <scope>NUCLEOTIDE SEQUENCE [LARGE SCALE GENOMIC DNA]</scope>
    <source>
        <strain evidence="3">DSM 6200 / JCM 39069 / Hxd3</strain>
    </source>
</reference>
<dbReference type="HOGENOM" id="CLU_076318_0_0_7"/>
<evidence type="ECO:0000313" key="3">
    <source>
        <dbReference type="Proteomes" id="UP000008561"/>
    </source>
</evidence>
<dbReference type="eggNOG" id="COG3272">
    <property type="taxonomic scope" value="Bacteria"/>
</dbReference>
<name>A8ZWA2_DESOH</name>
<dbReference type="InterPro" id="IPR017087">
    <property type="entry name" value="UCP037004"/>
</dbReference>
<dbReference type="AlphaFoldDB" id="A8ZWA2"/>
<dbReference type="InterPro" id="IPR007553">
    <property type="entry name" value="2-thiour_desulf"/>
</dbReference>
<evidence type="ECO:0000259" key="1">
    <source>
        <dbReference type="Pfam" id="PF08349"/>
    </source>
</evidence>
<dbReference type="RefSeq" id="WP_012175948.1">
    <property type="nucleotide sequence ID" value="NC_009943.1"/>
</dbReference>
<dbReference type="PANTHER" id="PTHR30087">
    <property type="entry name" value="INNER MEMBRANE PROTEIN"/>
    <property type="match status" value="1"/>
</dbReference>
<dbReference type="PANTHER" id="PTHR30087:SF0">
    <property type="entry name" value="INNER MEMBRANE PROTEIN"/>
    <property type="match status" value="1"/>
</dbReference>
<dbReference type="Proteomes" id="UP000008561">
    <property type="component" value="Chromosome"/>
</dbReference>
<protein>
    <recommendedName>
        <fullName evidence="1">DUF1722 domain-containing protein</fullName>
    </recommendedName>
</protein>
<organism evidence="2 3">
    <name type="scientific">Desulfosudis oleivorans (strain DSM 6200 / JCM 39069 / Hxd3)</name>
    <name type="common">Desulfococcus oleovorans</name>
    <dbReference type="NCBI Taxonomy" id="96561"/>
    <lineage>
        <taxon>Bacteria</taxon>
        <taxon>Pseudomonadati</taxon>
        <taxon>Thermodesulfobacteriota</taxon>
        <taxon>Desulfobacteria</taxon>
        <taxon>Desulfobacterales</taxon>
        <taxon>Desulfosudaceae</taxon>
        <taxon>Desulfosudis</taxon>
    </lineage>
</organism>
<sequence length="316" mass="36013">MMEKPLVGISTCLMGESVRYDGGHKLDRYLRDTLGQYVDFVPVCPEVECGLSVPREAIRLVETDGAIRLMTQKTGIDLTDQMVAWSARRLNELEGLPLCGYVFKSRSPSSGLYRIKVYQDGGGVKNNGTGIFAGLFVKRFPLVPVEEEGRLNDPQLRENFIERLFVMQRWHLLNQERKTVGRLVAFHAAHKYLLMAHCPQTLKKLGALVADGKKHPAGKLYDLYMEALMPALAKIATPRKNTNVLLHIMGYFKQTLESDEKAELKEIIDRYHQGLVPLVVPLTLINHYVRKHGTEYLKDQIYLNPHPMELMLRNRV</sequence>
<dbReference type="STRING" id="96561.Dole_2532"/>